<gene>
    <name evidence="2" type="primary">garA_2</name>
    <name evidence="2" type="ORF">Q31b_14860</name>
</gene>
<dbReference type="InterPro" id="IPR008984">
    <property type="entry name" value="SMAD_FHA_dom_sf"/>
</dbReference>
<dbReference type="SUPFAM" id="SSF49879">
    <property type="entry name" value="SMAD/FHA domain"/>
    <property type="match status" value="1"/>
</dbReference>
<sequence length="138" mass="15632">MNYKFVLIDNSNSEIDGEWVLMAPVVVGRCNSADITIDDISISRRHCQFFIDPYGSLVVRDLGSKNGIYVDEQRVDRAVVRPGTEVQIGRLTLRIELTEEAIDDDSENGVEILDLDETQRMKILDYDLEIGMPPNENV</sequence>
<dbReference type="PANTHER" id="PTHR23308">
    <property type="entry name" value="NUCLEAR INHIBITOR OF PROTEIN PHOSPHATASE-1"/>
    <property type="match status" value="1"/>
</dbReference>
<dbReference type="Pfam" id="PF00498">
    <property type="entry name" value="FHA"/>
    <property type="match status" value="1"/>
</dbReference>
<dbReference type="PROSITE" id="PS50006">
    <property type="entry name" value="FHA_DOMAIN"/>
    <property type="match status" value="1"/>
</dbReference>
<organism evidence="2 3">
    <name type="scientific">Novipirellula aureliae</name>
    <dbReference type="NCBI Taxonomy" id="2527966"/>
    <lineage>
        <taxon>Bacteria</taxon>
        <taxon>Pseudomonadati</taxon>
        <taxon>Planctomycetota</taxon>
        <taxon>Planctomycetia</taxon>
        <taxon>Pirellulales</taxon>
        <taxon>Pirellulaceae</taxon>
        <taxon>Novipirellula</taxon>
    </lineage>
</organism>
<dbReference type="RefSeq" id="WP_197171097.1">
    <property type="nucleotide sequence ID" value="NZ_SJPY01000002.1"/>
</dbReference>
<proteinExistence type="predicted"/>
<dbReference type="Gene3D" id="2.60.200.20">
    <property type="match status" value="1"/>
</dbReference>
<evidence type="ECO:0000313" key="3">
    <source>
        <dbReference type="Proteomes" id="UP000315471"/>
    </source>
</evidence>
<dbReference type="Proteomes" id="UP000315471">
    <property type="component" value="Unassembled WGS sequence"/>
</dbReference>
<dbReference type="CDD" id="cd00060">
    <property type="entry name" value="FHA"/>
    <property type="match status" value="1"/>
</dbReference>
<accession>A0A5C6E4U2</accession>
<dbReference type="AlphaFoldDB" id="A0A5C6E4U2"/>
<name>A0A5C6E4U2_9BACT</name>
<dbReference type="EMBL" id="SJPY01000002">
    <property type="protein sequence ID" value="TWU43952.1"/>
    <property type="molecule type" value="Genomic_DNA"/>
</dbReference>
<dbReference type="InterPro" id="IPR000253">
    <property type="entry name" value="FHA_dom"/>
</dbReference>
<feature type="domain" description="FHA" evidence="1">
    <location>
        <begin position="25"/>
        <end position="75"/>
    </location>
</feature>
<keyword evidence="3" id="KW-1185">Reference proteome</keyword>
<evidence type="ECO:0000313" key="2">
    <source>
        <dbReference type="EMBL" id="TWU43952.1"/>
    </source>
</evidence>
<dbReference type="SMART" id="SM00240">
    <property type="entry name" value="FHA"/>
    <property type="match status" value="1"/>
</dbReference>
<reference evidence="2 3" key="1">
    <citation type="submission" date="2019-02" db="EMBL/GenBank/DDBJ databases">
        <title>Deep-cultivation of Planctomycetes and their phenomic and genomic characterization uncovers novel biology.</title>
        <authorList>
            <person name="Wiegand S."/>
            <person name="Jogler M."/>
            <person name="Boedeker C."/>
            <person name="Pinto D."/>
            <person name="Vollmers J."/>
            <person name="Rivas-Marin E."/>
            <person name="Kohn T."/>
            <person name="Peeters S.H."/>
            <person name="Heuer A."/>
            <person name="Rast P."/>
            <person name="Oberbeckmann S."/>
            <person name="Bunk B."/>
            <person name="Jeske O."/>
            <person name="Meyerdierks A."/>
            <person name="Storesund J.E."/>
            <person name="Kallscheuer N."/>
            <person name="Luecker S."/>
            <person name="Lage O.M."/>
            <person name="Pohl T."/>
            <person name="Merkel B.J."/>
            <person name="Hornburger P."/>
            <person name="Mueller R.-W."/>
            <person name="Bruemmer F."/>
            <person name="Labrenz M."/>
            <person name="Spormann A.M."/>
            <person name="Op Den Camp H."/>
            <person name="Overmann J."/>
            <person name="Amann R."/>
            <person name="Jetten M.S.M."/>
            <person name="Mascher T."/>
            <person name="Medema M.H."/>
            <person name="Devos D.P."/>
            <person name="Kaster A.-K."/>
            <person name="Ovreas L."/>
            <person name="Rohde M."/>
            <person name="Galperin M.Y."/>
            <person name="Jogler C."/>
        </authorList>
    </citation>
    <scope>NUCLEOTIDE SEQUENCE [LARGE SCALE GENOMIC DNA]</scope>
    <source>
        <strain evidence="2 3">Q31b</strain>
    </source>
</reference>
<comment type="caution">
    <text evidence="2">The sequence shown here is derived from an EMBL/GenBank/DDBJ whole genome shotgun (WGS) entry which is preliminary data.</text>
</comment>
<protein>
    <submittedName>
        <fullName evidence="2">Glycogen accumulation regulator GarA</fullName>
    </submittedName>
</protein>
<evidence type="ECO:0000259" key="1">
    <source>
        <dbReference type="PROSITE" id="PS50006"/>
    </source>
</evidence>
<dbReference type="InterPro" id="IPR050923">
    <property type="entry name" value="Cell_Proc_Reg/RNA_Proc"/>
</dbReference>